<evidence type="ECO:0000313" key="3">
    <source>
        <dbReference type="EMBL" id="MBP2388075.1"/>
    </source>
</evidence>
<dbReference type="PANTHER" id="PTHR46797">
    <property type="entry name" value="HTH-TYPE TRANSCRIPTIONAL REGULATOR"/>
    <property type="match status" value="1"/>
</dbReference>
<evidence type="ECO:0000259" key="2">
    <source>
        <dbReference type="PROSITE" id="PS50943"/>
    </source>
</evidence>
<dbReference type="InterPro" id="IPR010982">
    <property type="entry name" value="Lambda_DNA-bd_dom_sf"/>
</dbReference>
<gene>
    <name evidence="3" type="ORF">JOF47_003586</name>
</gene>
<sequence length="186" mass="20209">METEALETLGARVRAARELRGLTLRRLASMTGLSSGFISQLENDRSNASVASLRSLASALGVSAAELIDGRIKDSQGVLRKDQRPRIHMADGLTKFSLTRAPLRNLEIYSGYLEPGGSTGEEHYSHGNAQEFVTCLNGRIELFVGDEKHVLDAGDSIEYLSSVEHGLRNIGDDTAEVLWVISPPTN</sequence>
<keyword evidence="4" id="KW-1185">Reference proteome</keyword>
<reference evidence="3 4" key="1">
    <citation type="submission" date="2021-03" db="EMBL/GenBank/DDBJ databases">
        <title>Sequencing the genomes of 1000 actinobacteria strains.</title>
        <authorList>
            <person name="Klenk H.-P."/>
        </authorList>
    </citation>
    <scope>NUCLEOTIDE SEQUENCE [LARGE SCALE GENOMIC DNA]</scope>
    <source>
        <strain evidence="3 4">DSM 15797</strain>
    </source>
</reference>
<dbReference type="SMART" id="SM00530">
    <property type="entry name" value="HTH_XRE"/>
    <property type="match status" value="1"/>
</dbReference>
<dbReference type="InterPro" id="IPR001387">
    <property type="entry name" value="Cro/C1-type_HTH"/>
</dbReference>
<dbReference type="SUPFAM" id="SSF51182">
    <property type="entry name" value="RmlC-like cupins"/>
    <property type="match status" value="1"/>
</dbReference>
<dbReference type="InterPro" id="IPR013096">
    <property type="entry name" value="Cupin_2"/>
</dbReference>
<dbReference type="Pfam" id="PF07883">
    <property type="entry name" value="Cupin_2"/>
    <property type="match status" value="1"/>
</dbReference>
<proteinExistence type="predicted"/>
<dbReference type="PANTHER" id="PTHR46797:SF2">
    <property type="entry name" value="TRANSCRIPTIONAL REGULATOR"/>
    <property type="match status" value="1"/>
</dbReference>
<evidence type="ECO:0000313" key="4">
    <source>
        <dbReference type="Proteomes" id="UP001296993"/>
    </source>
</evidence>
<dbReference type="EMBL" id="JAGIOF010000001">
    <property type="protein sequence ID" value="MBP2388075.1"/>
    <property type="molecule type" value="Genomic_DNA"/>
</dbReference>
<dbReference type="InterPro" id="IPR050807">
    <property type="entry name" value="TransReg_Diox_bact_type"/>
</dbReference>
<protein>
    <submittedName>
        <fullName evidence="3">Transcriptional regulator with XRE-family HTH domain</fullName>
    </submittedName>
</protein>
<organism evidence="3 4">
    <name type="scientific">Paeniglutamicibacter kerguelensis</name>
    <dbReference type="NCBI Taxonomy" id="254788"/>
    <lineage>
        <taxon>Bacteria</taxon>
        <taxon>Bacillati</taxon>
        <taxon>Actinomycetota</taxon>
        <taxon>Actinomycetes</taxon>
        <taxon>Micrococcales</taxon>
        <taxon>Micrococcaceae</taxon>
        <taxon>Paeniglutamicibacter</taxon>
    </lineage>
</organism>
<dbReference type="CDD" id="cd02209">
    <property type="entry name" value="cupin_XRE_C"/>
    <property type="match status" value="1"/>
</dbReference>
<dbReference type="Gene3D" id="1.10.260.40">
    <property type="entry name" value="lambda repressor-like DNA-binding domains"/>
    <property type="match status" value="1"/>
</dbReference>
<dbReference type="RefSeq" id="WP_210000848.1">
    <property type="nucleotide sequence ID" value="NZ_BAAAJY010000001.1"/>
</dbReference>
<dbReference type="CDD" id="cd00093">
    <property type="entry name" value="HTH_XRE"/>
    <property type="match status" value="1"/>
</dbReference>
<accession>A0ABS4XI17</accession>
<keyword evidence="1" id="KW-0238">DNA-binding</keyword>
<name>A0ABS4XI17_9MICC</name>
<dbReference type="InterPro" id="IPR014710">
    <property type="entry name" value="RmlC-like_jellyroll"/>
</dbReference>
<dbReference type="Proteomes" id="UP001296993">
    <property type="component" value="Unassembled WGS sequence"/>
</dbReference>
<dbReference type="Gene3D" id="2.60.120.10">
    <property type="entry name" value="Jelly Rolls"/>
    <property type="match status" value="1"/>
</dbReference>
<dbReference type="PROSITE" id="PS50943">
    <property type="entry name" value="HTH_CROC1"/>
    <property type="match status" value="1"/>
</dbReference>
<comment type="caution">
    <text evidence="3">The sequence shown here is derived from an EMBL/GenBank/DDBJ whole genome shotgun (WGS) entry which is preliminary data.</text>
</comment>
<dbReference type="InterPro" id="IPR011051">
    <property type="entry name" value="RmlC_Cupin_sf"/>
</dbReference>
<dbReference type="SUPFAM" id="SSF47413">
    <property type="entry name" value="lambda repressor-like DNA-binding domains"/>
    <property type="match status" value="1"/>
</dbReference>
<dbReference type="Pfam" id="PF01381">
    <property type="entry name" value="HTH_3"/>
    <property type="match status" value="1"/>
</dbReference>
<feature type="domain" description="HTH cro/C1-type" evidence="2">
    <location>
        <begin position="13"/>
        <end position="67"/>
    </location>
</feature>
<evidence type="ECO:0000256" key="1">
    <source>
        <dbReference type="ARBA" id="ARBA00023125"/>
    </source>
</evidence>